<dbReference type="InterPro" id="IPR001254">
    <property type="entry name" value="Trypsin_dom"/>
</dbReference>
<feature type="signal peptide" evidence="1">
    <location>
        <begin position="1"/>
        <end position="36"/>
    </location>
</feature>
<dbReference type="SUPFAM" id="SSF50494">
    <property type="entry name" value="Trypsin-like serine proteases"/>
    <property type="match status" value="1"/>
</dbReference>
<feature type="domain" description="Peptidase S1" evidence="2">
    <location>
        <begin position="37"/>
        <end position="83"/>
    </location>
</feature>
<keyword evidence="4" id="KW-1185">Reference proteome</keyword>
<dbReference type="Pfam" id="PF00089">
    <property type="entry name" value="Trypsin"/>
    <property type="match status" value="1"/>
</dbReference>
<protein>
    <submittedName>
        <fullName evidence="3">S1 family peptidase</fullName>
    </submittedName>
</protein>
<dbReference type="RefSeq" id="WP_264242933.1">
    <property type="nucleotide sequence ID" value="NZ_CP107567.1"/>
</dbReference>
<dbReference type="InterPro" id="IPR043504">
    <property type="entry name" value="Peptidase_S1_PA_chymotrypsin"/>
</dbReference>
<keyword evidence="1" id="KW-0732">Signal</keyword>
<dbReference type="InterPro" id="IPR009003">
    <property type="entry name" value="Peptidase_S1_PA"/>
</dbReference>
<evidence type="ECO:0000313" key="3">
    <source>
        <dbReference type="EMBL" id="UYQ61721.1"/>
    </source>
</evidence>
<reference evidence="3" key="1">
    <citation type="submission" date="2022-10" db="EMBL/GenBank/DDBJ databases">
        <title>Cytochrome P450 Catalyzes Benzene Ring Formation in the Biosynthesis of Trialkyl-Substituted Aromatic Polyketides.</title>
        <authorList>
            <person name="Zhao E."/>
            <person name="Ge H."/>
        </authorList>
    </citation>
    <scope>NUCLEOTIDE SEQUENCE</scope>
    <source>
        <strain evidence="3">NA0869</strain>
    </source>
</reference>
<accession>A0ABY6I417</accession>
<sequence>MPGTTPPVRRTRGALVAGIVSAVAAGLLTASPAAHAVSGEPAADGAHAFTAQLRIGEGTAMRGCSAALVHQQWLLTATSCFAATPGAEVAPGVPR</sequence>
<name>A0ABY6I417_STRPE</name>
<evidence type="ECO:0000259" key="2">
    <source>
        <dbReference type="Pfam" id="PF00089"/>
    </source>
</evidence>
<proteinExistence type="predicted"/>
<gene>
    <name evidence="3" type="ORF">OGH68_09630</name>
</gene>
<evidence type="ECO:0000313" key="4">
    <source>
        <dbReference type="Proteomes" id="UP001163878"/>
    </source>
</evidence>
<organism evidence="3 4">
    <name type="scientific">Streptomyces peucetius</name>
    <dbReference type="NCBI Taxonomy" id="1950"/>
    <lineage>
        <taxon>Bacteria</taxon>
        <taxon>Bacillati</taxon>
        <taxon>Actinomycetota</taxon>
        <taxon>Actinomycetes</taxon>
        <taxon>Kitasatosporales</taxon>
        <taxon>Streptomycetaceae</taxon>
        <taxon>Streptomyces</taxon>
    </lineage>
</organism>
<dbReference type="Proteomes" id="UP001163878">
    <property type="component" value="Chromosome"/>
</dbReference>
<feature type="chain" id="PRO_5046761809" evidence="1">
    <location>
        <begin position="37"/>
        <end position="95"/>
    </location>
</feature>
<dbReference type="EMBL" id="CP107567">
    <property type="protein sequence ID" value="UYQ61721.1"/>
    <property type="molecule type" value="Genomic_DNA"/>
</dbReference>
<evidence type="ECO:0000256" key="1">
    <source>
        <dbReference type="SAM" id="SignalP"/>
    </source>
</evidence>
<dbReference type="Gene3D" id="2.40.10.10">
    <property type="entry name" value="Trypsin-like serine proteases"/>
    <property type="match status" value="1"/>
</dbReference>